<accession>A0AAN9SLM7</accession>
<sequence length="115" mass="12604">MLAWEIQKLVGPQHLKIKVAVRVRSMSSIFCNPCTTQAREQSAFQLCAKVSDERSKGETVLSVVSDQEAVSERSPPWPMPSVITGPRSTPVMKPISGPRSHCCRTQSGSALRPKV</sequence>
<name>A0AAN9SLM7_PSOTE</name>
<gene>
    <name evidence="2" type="ORF">VNO78_11546</name>
</gene>
<organism evidence="2 3">
    <name type="scientific">Psophocarpus tetragonolobus</name>
    <name type="common">Winged bean</name>
    <name type="synonym">Dolichos tetragonolobus</name>
    <dbReference type="NCBI Taxonomy" id="3891"/>
    <lineage>
        <taxon>Eukaryota</taxon>
        <taxon>Viridiplantae</taxon>
        <taxon>Streptophyta</taxon>
        <taxon>Embryophyta</taxon>
        <taxon>Tracheophyta</taxon>
        <taxon>Spermatophyta</taxon>
        <taxon>Magnoliopsida</taxon>
        <taxon>eudicotyledons</taxon>
        <taxon>Gunneridae</taxon>
        <taxon>Pentapetalae</taxon>
        <taxon>rosids</taxon>
        <taxon>fabids</taxon>
        <taxon>Fabales</taxon>
        <taxon>Fabaceae</taxon>
        <taxon>Papilionoideae</taxon>
        <taxon>50 kb inversion clade</taxon>
        <taxon>NPAAA clade</taxon>
        <taxon>indigoferoid/millettioid clade</taxon>
        <taxon>Phaseoleae</taxon>
        <taxon>Psophocarpus</taxon>
    </lineage>
</organism>
<dbReference type="AlphaFoldDB" id="A0AAN9SLM7"/>
<keyword evidence="3" id="KW-1185">Reference proteome</keyword>
<evidence type="ECO:0000313" key="2">
    <source>
        <dbReference type="EMBL" id="KAK7400340.1"/>
    </source>
</evidence>
<dbReference type="Proteomes" id="UP001386955">
    <property type="component" value="Unassembled WGS sequence"/>
</dbReference>
<comment type="caution">
    <text evidence="2">The sequence shown here is derived from an EMBL/GenBank/DDBJ whole genome shotgun (WGS) entry which is preliminary data.</text>
</comment>
<proteinExistence type="predicted"/>
<feature type="region of interest" description="Disordered" evidence="1">
    <location>
        <begin position="66"/>
        <end position="115"/>
    </location>
</feature>
<dbReference type="EMBL" id="JAYMYS010000003">
    <property type="protein sequence ID" value="KAK7400340.1"/>
    <property type="molecule type" value="Genomic_DNA"/>
</dbReference>
<protein>
    <submittedName>
        <fullName evidence="2">Uncharacterized protein</fullName>
    </submittedName>
</protein>
<reference evidence="2 3" key="1">
    <citation type="submission" date="2024-01" db="EMBL/GenBank/DDBJ databases">
        <title>The genomes of 5 underutilized Papilionoideae crops provide insights into root nodulation and disease resistanc.</title>
        <authorList>
            <person name="Jiang F."/>
        </authorList>
    </citation>
    <scope>NUCLEOTIDE SEQUENCE [LARGE SCALE GENOMIC DNA]</scope>
    <source>
        <strain evidence="2">DUOXIRENSHENG_FW03</strain>
        <tissue evidence="2">Leaves</tissue>
    </source>
</reference>
<evidence type="ECO:0000256" key="1">
    <source>
        <dbReference type="SAM" id="MobiDB-lite"/>
    </source>
</evidence>
<evidence type="ECO:0000313" key="3">
    <source>
        <dbReference type="Proteomes" id="UP001386955"/>
    </source>
</evidence>